<dbReference type="Proteomes" id="UP000186110">
    <property type="component" value="Chromosome"/>
</dbReference>
<dbReference type="EMBL" id="CP019239">
    <property type="protein sequence ID" value="APW42480.1"/>
    <property type="molecule type" value="Genomic_DNA"/>
</dbReference>
<dbReference type="AlphaFoldDB" id="A0A1P8K942"/>
<organism evidence="1 2">
    <name type="scientific">Rhodoferax saidenbachensis</name>
    <dbReference type="NCBI Taxonomy" id="1484693"/>
    <lineage>
        <taxon>Bacteria</taxon>
        <taxon>Pseudomonadati</taxon>
        <taxon>Pseudomonadota</taxon>
        <taxon>Betaproteobacteria</taxon>
        <taxon>Burkholderiales</taxon>
        <taxon>Comamonadaceae</taxon>
        <taxon>Rhodoferax</taxon>
    </lineage>
</organism>
<protein>
    <recommendedName>
        <fullName evidence="3">Chemotaxis phosphatase CheX-like domain-containing protein</fullName>
    </recommendedName>
</protein>
<name>A0A1P8K942_9BURK</name>
<evidence type="ECO:0008006" key="3">
    <source>
        <dbReference type="Google" id="ProtNLM"/>
    </source>
</evidence>
<sequence>MISQRAKNGLNQWFSKALKGALSGSQGDLCSVEAVEQNADFFESRFVMLTSSSYLFRAFTLIHFELNAATREHLAKLSRSDAESMSEKEFMDAICECANMCGGALNREFGSVFNHVGLSTPNILGAESAHCLQSLRHGHSQHFRVDFNRAHMFHASLYVCEFEDLDFDGPQWASDHADIGGGELELF</sequence>
<evidence type="ECO:0000313" key="2">
    <source>
        <dbReference type="Proteomes" id="UP000186110"/>
    </source>
</evidence>
<dbReference type="RefSeq" id="WP_029708701.1">
    <property type="nucleotide sequence ID" value="NZ_CP019239.1"/>
</dbReference>
<proteinExistence type="predicted"/>
<accession>A0A1P8K942</accession>
<reference evidence="1 2" key="1">
    <citation type="submission" date="2017-01" db="EMBL/GenBank/DDBJ databases">
        <authorList>
            <person name="Mah S.A."/>
            <person name="Swanson W.J."/>
            <person name="Moy G.W."/>
            <person name="Vacquier V.D."/>
        </authorList>
    </citation>
    <scope>NUCLEOTIDE SEQUENCE [LARGE SCALE GENOMIC DNA]</scope>
    <source>
        <strain evidence="1 2">DSM 22694</strain>
    </source>
</reference>
<keyword evidence="2" id="KW-1185">Reference proteome</keyword>
<dbReference type="KEGG" id="rsb:RS694_07990"/>
<gene>
    <name evidence="1" type="ORF">RS694_07990</name>
</gene>
<evidence type="ECO:0000313" key="1">
    <source>
        <dbReference type="EMBL" id="APW42480.1"/>
    </source>
</evidence>
<dbReference type="STRING" id="1484693.RS694_07990"/>